<dbReference type="PANTHER" id="PTHR30344:SF7">
    <property type="entry name" value="DUF2415 DOMAIN-CONTAINING PROTEIN"/>
    <property type="match status" value="1"/>
</dbReference>
<dbReference type="InterPro" id="IPR015943">
    <property type="entry name" value="WD40/YVTN_repeat-like_dom_sf"/>
</dbReference>
<dbReference type="InterPro" id="IPR019405">
    <property type="entry name" value="Lactonase_7-beta_prop"/>
</dbReference>
<protein>
    <recommendedName>
        <fullName evidence="4">Isomerase YbhE</fullName>
    </recommendedName>
</protein>
<organism evidence="2 3">
    <name type="scientific">Sistotremastrum niveocremeum HHB9708</name>
    <dbReference type="NCBI Taxonomy" id="1314777"/>
    <lineage>
        <taxon>Eukaryota</taxon>
        <taxon>Fungi</taxon>
        <taxon>Dikarya</taxon>
        <taxon>Basidiomycota</taxon>
        <taxon>Agaricomycotina</taxon>
        <taxon>Agaricomycetes</taxon>
        <taxon>Sistotremastrales</taxon>
        <taxon>Sistotremastraceae</taxon>
        <taxon>Sertulicium</taxon>
        <taxon>Sertulicium niveocremeum</taxon>
    </lineage>
</organism>
<evidence type="ECO:0000313" key="2">
    <source>
        <dbReference type="EMBL" id="KZS96562.1"/>
    </source>
</evidence>
<dbReference type="OrthoDB" id="9972196at2759"/>
<evidence type="ECO:0008006" key="4">
    <source>
        <dbReference type="Google" id="ProtNLM"/>
    </source>
</evidence>
<keyword evidence="3" id="KW-1185">Reference proteome</keyword>
<evidence type="ECO:0000256" key="1">
    <source>
        <dbReference type="ARBA" id="ARBA00005564"/>
    </source>
</evidence>
<accession>A0A164Y473</accession>
<dbReference type="AlphaFoldDB" id="A0A164Y473"/>
<dbReference type="EMBL" id="KV419399">
    <property type="protein sequence ID" value="KZS96562.1"/>
    <property type="molecule type" value="Genomic_DNA"/>
</dbReference>
<dbReference type="STRING" id="1314777.A0A164Y473"/>
<dbReference type="SUPFAM" id="SSF75011">
    <property type="entry name" value="3-carboxy-cis,cis-mucoante lactonizing enzyme"/>
    <property type="match status" value="1"/>
</dbReference>
<evidence type="ECO:0000313" key="3">
    <source>
        <dbReference type="Proteomes" id="UP000076722"/>
    </source>
</evidence>
<name>A0A164Y473_9AGAM</name>
<dbReference type="GO" id="GO:0017057">
    <property type="term" value="F:6-phosphogluconolactonase activity"/>
    <property type="evidence" value="ECO:0007669"/>
    <property type="project" value="TreeGrafter"/>
</dbReference>
<dbReference type="Proteomes" id="UP000076722">
    <property type="component" value="Unassembled WGS sequence"/>
</dbReference>
<dbReference type="PANTHER" id="PTHR30344">
    <property type="entry name" value="6-PHOSPHOGLUCONOLACTONASE-RELATED"/>
    <property type="match status" value="1"/>
</dbReference>
<reference evidence="2 3" key="1">
    <citation type="journal article" date="2016" name="Mol. Biol. Evol.">
        <title>Comparative Genomics of Early-Diverging Mushroom-Forming Fungi Provides Insights into the Origins of Lignocellulose Decay Capabilities.</title>
        <authorList>
            <person name="Nagy L.G."/>
            <person name="Riley R."/>
            <person name="Tritt A."/>
            <person name="Adam C."/>
            <person name="Daum C."/>
            <person name="Floudas D."/>
            <person name="Sun H."/>
            <person name="Yadav J.S."/>
            <person name="Pangilinan J."/>
            <person name="Larsson K.H."/>
            <person name="Matsuura K."/>
            <person name="Barry K."/>
            <person name="Labutti K."/>
            <person name="Kuo R."/>
            <person name="Ohm R.A."/>
            <person name="Bhattacharya S.S."/>
            <person name="Shirouzu T."/>
            <person name="Yoshinaga Y."/>
            <person name="Martin F.M."/>
            <person name="Grigoriev I.V."/>
            <person name="Hibbett D.S."/>
        </authorList>
    </citation>
    <scope>NUCLEOTIDE SEQUENCE [LARGE SCALE GENOMIC DNA]</scope>
    <source>
        <strain evidence="2 3">HHB9708</strain>
    </source>
</reference>
<proteinExistence type="inferred from homology"/>
<gene>
    <name evidence="2" type="ORF">SISNIDRAFT_483117</name>
</gene>
<dbReference type="Gene3D" id="2.130.10.10">
    <property type="entry name" value="YVTN repeat-like/Quinoprotein amine dehydrogenase"/>
    <property type="match status" value="1"/>
</dbReference>
<comment type="similarity">
    <text evidence="1">Belongs to the cycloisomerase 2 family.</text>
</comment>
<dbReference type="Pfam" id="PF10282">
    <property type="entry name" value="Lactonase"/>
    <property type="match status" value="1"/>
</dbReference>
<sequence>MSKPRIIVVGSYTDAIHILKFTPPTSGEGGSLVVSSSVKVGRSPSLIDRHPTEANVIFAALENDKREVVSVKIDDQGKGKEIQRLSALGEDSAHYWVGPSEVVVANYSSSAVLRISFASEHPQLNSSFDHIIPFDSHPVQFSSLHSDSEDGKASTSDFGVNMTSRLVRTDSKAANGGFREKVAVETGRGPRHLIVHEEYLYMLAENSAELLSFIIAPVGSAVETVPLRNIPTTSHWSSPHTEASELVIRPQLDPYSRTEGTHILVSHRNDRNPRGDAISIFTPYPHFEQVGEVRPGLRDIKGMRFSDDGKYLIVGGVEAGGVKVFEWNGRYKDGWMKEVASVDVASPSDFLWI</sequence>
<dbReference type="InterPro" id="IPR050282">
    <property type="entry name" value="Cycloisomerase_2"/>
</dbReference>